<evidence type="ECO:0000256" key="1">
    <source>
        <dbReference type="SAM" id="Phobius"/>
    </source>
</evidence>
<feature type="transmembrane region" description="Helical" evidence="1">
    <location>
        <begin position="15"/>
        <end position="36"/>
    </location>
</feature>
<feature type="transmembrane region" description="Helical" evidence="1">
    <location>
        <begin position="64"/>
        <end position="85"/>
    </location>
</feature>
<feature type="transmembrane region" description="Helical" evidence="1">
    <location>
        <begin position="133"/>
        <end position="152"/>
    </location>
</feature>
<dbReference type="InterPro" id="IPR025058">
    <property type="entry name" value="DUF3995"/>
</dbReference>
<name>A0AAU2JTN4_9ACTN</name>
<reference evidence="2" key="1">
    <citation type="submission" date="2022-10" db="EMBL/GenBank/DDBJ databases">
        <title>The complete genomes of actinobacterial strains from the NBC collection.</title>
        <authorList>
            <person name="Joergensen T.S."/>
            <person name="Alvarez Arevalo M."/>
            <person name="Sterndorff E.B."/>
            <person name="Faurdal D."/>
            <person name="Vuksanovic O."/>
            <person name="Mourched A.-S."/>
            <person name="Charusanti P."/>
            <person name="Shaw S."/>
            <person name="Blin K."/>
            <person name="Weber T."/>
        </authorList>
    </citation>
    <scope>NUCLEOTIDE SEQUENCE</scope>
    <source>
        <strain evidence="2">NBC_00049</strain>
    </source>
</reference>
<keyword evidence="1" id="KW-1133">Transmembrane helix</keyword>
<gene>
    <name evidence="2" type="ORF">OG327_24035</name>
</gene>
<proteinExistence type="predicted"/>
<dbReference type="AlphaFoldDB" id="A0AAU2JTN4"/>
<keyword evidence="1" id="KW-0812">Transmembrane</keyword>
<accession>A0AAU2JTN4</accession>
<organism evidence="2">
    <name type="scientific">Streptomyces sp. NBC_00049</name>
    <dbReference type="NCBI Taxonomy" id="2903617"/>
    <lineage>
        <taxon>Bacteria</taxon>
        <taxon>Bacillati</taxon>
        <taxon>Actinomycetota</taxon>
        <taxon>Actinomycetes</taxon>
        <taxon>Kitasatosporales</taxon>
        <taxon>Streptomycetaceae</taxon>
        <taxon>Streptomyces</taxon>
    </lineage>
</organism>
<sequence>MGGYEITGADGTTRAAAAAAAAGLVAAGALHAVWAFTPWPLGSAAEFAEIVVGVTEDRLPSAPLTLAVTALLGAAGYLVLSNGRLARPVGPEKLNRLGLWTVAGVLAARGTAGLVGSGLAWGDAPEAYRHWDLALYSPLCLALAGLTAFVAGRTRRTRRSLRPQRTRG</sequence>
<dbReference type="EMBL" id="CP108264">
    <property type="protein sequence ID" value="WTU76149.1"/>
    <property type="molecule type" value="Genomic_DNA"/>
</dbReference>
<dbReference type="Pfam" id="PF13160">
    <property type="entry name" value="DUF3995"/>
    <property type="match status" value="1"/>
</dbReference>
<keyword evidence="1" id="KW-0472">Membrane</keyword>
<evidence type="ECO:0000313" key="2">
    <source>
        <dbReference type="EMBL" id="WTU76149.1"/>
    </source>
</evidence>
<feature type="transmembrane region" description="Helical" evidence="1">
    <location>
        <begin position="97"/>
        <end position="121"/>
    </location>
</feature>
<protein>
    <submittedName>
        <fullName evidence="2">DUF3995 domain-containing protein</fullName>
    </submittedName>
</protein>